<organism evidence="3">
    <name type="scientific">Selaginella moellendorffii</name>
    <name type="common">Spikemoss</name>
    <dbReference type="NCBI Taxonomy" id="88036"/>
    <lineage>
        <taxon>Eukaryota</taxon>
        <taxon>Viridiplantae</taxon>
        <taxon>Streptophyta</taxon>
        <taxon>Embryophyta</taxon>
        <taxon>Tracheophyta</taxon>
        <taxon>Lycopodiopsida</taxon>
        <taxon>Selaginellales</taxon>
        <taxon>Selaginellaceae</taxon>
        <taxon>Selaginella</taxon>
    </lineage>
</organism>
<dbReference type="InParanoid" id="D8RXQ5"/>
<dbReference type="KEGG" id="smo:SELMODRAFT_415986"/>
<evidence type="ECO:0000313" key="2">
    <source>
        <dbReference type="EMBL" id="EFJ22780.1"/>
    </source>
</evidence>
<dbReference type="Gramene" id="EFJ22780">
    <property type="protein sequence ID" value="EFJ22780"/>
    <property type="gene ID" value="SELMODRAFT_415986"/>
</dbReference>
<keyword evidence="3" id="KW-1185">Reference proteome</keyword>
<name>D8RXQ5_SELML</name>
<dbReference type="Proteomes" id="UP000001514">
    <property type="component" value="Unassembled WGS sequence"/>
</dbReference>
<proteinExistence type="predicted"/>
<protein>
    <submittedName>
        <fullName evidence="2">Uncharacterized protein</fullName>
    </submittedName>
</protein>
<feature type="region of interest" description="Disordered" evidence="1">
    <location>
        <begin position="195"/>
        <end position="230"/>
    </location>
</feature>
<dbReference type="HOGENOM" id="CLU_1206559_0_0_1"/>
<feature type="compositionally biased region" description="Low complexity" evidence="1">
    <location>
        <begin position="220"/>
        <end position="230"/>
    </location>
</feature>
<gene>
    <name evidence="2" type="ORF">SELMODRAFT_415986</name>
</gene>
<dbReference type="AlphaFoldDB" id="D8RXQ5"/>
<evidence type="ECO:0000313" key="3">
    <source>
        <dbReference type="Proteomes" id="UP000001514"/>
    </source>
</evidence>
<accession>D8RXQ5</accession>
<sequence>MARPSTISWELRRLASTLLWVKLAFVDAPLEKICLLGCGVTTGVGAPTKAARVEFWSRNYWICFSYCLCRLHKVLTLLRKIAIDKSFNAGRRKGEVWLDGCDQSKRPWQASARALSTACLRLKLKTLVLSSKPAATVTPQPCDGRTCMLSHVRCSMETSIPLEAHAANWRLKGGGGGGVNLAIYKAAGDEATRRHKKAKKHVLVSEKAGSDGLQAGGGKQASKAARASSS</sequence>
<dbReference type="EMBL" id="GL377594">
    <property type="protein sequence ID" value="EFJ22780.1"/>
    <property type="molecule type" value="Genomic_DNA"/>
</dbReference>
<reference evidence="2 3" key="1">
    <citation type="journal article" date="2011" name="Science">
        <title>The Selaginella genome identifies genetic changes associated with the evolution of vascular plants.</title>
        <authorList>
            <person name="Banks J.A."/>
            <person name="Nishiyama T."/>
            <person name="Hasebe M."/>
            <person name="Bowman J.L."/>
            <person name="Gribskov M."/>
            <person name="dePamphilis C."/>
            <person name="Albert V.A."/>
            <person name="Aono N."/>
            <person name="Aoyama T."/>
            <person name="Ambrose B.A."/>
            <person name="Ashton N.W."/>
            <person name="Axtell M.J."/>
            <person name="Barker E."/>
            <person name="Barker M.S."/>
            <person name="Bennetzen J.L."/>
            <person name="Bonawitz N.D."/>
            <person name="Chapple C."/>
            <person name="Cheng C."/>
            <person name="Correa L.G."/>
            <person name="Dacre M."/>
            <person name="DeBarry J."/>
            <person name="Dreyer I."/>
            <person name="Elias M."/>
            <person name="Engstrom E.M."/>
            <person name="Estelle M."/>
            <person name="Feng L."/>
            <person name="Finet C."/>
            <person name="Floyd S.K."/>
            <person name="Frommer W.B."/>
            <person name="Fujita T."/>
            <person name="Gramzow L."/>
            <person name="Gutensohn M."/>
            <person name="Harholt J."/>
            <person name="Hattori M."/>
            <person name="Heyl A."/>
            <person name="Hirai T."/>
            <person name="Hiwatashi Y."/>
            <person name="Ishikawa M."/>
            <person name="Iwata M."/>
            <person name="Karol K.G."/>
            <person name="Koehler B."/>
            <person name="Kolukisaoglu U."/>
            <person name="Kubo M."/>
            <person name="Kurata T."/>
            <person name="Lalonde S."/>
            <person name="Li K."/>
            <person name="Li Y."/>
            <person name="Litt A."/>
            <person name="Lyons E."/>
            <person name="Manning G."/>
            <person name="Maruyama T."/>
            <person name="Michael T.P."/>
            <person name="Mikami K."/>
            <person name="Miyazaki S."/>
            <person name="Morinaga S."/>
            <person name="Murata T."/>
            <person name="Mueller-Roeber B."/>
            <person name="Nelson D.R."/>
            <person name="Obara M."/>
            <person name="Oguri Y."/>
            <person name="Olmstead R.G."/>
            <person name="Onodera N."/>
            <person name="Petersen B.L."/>
            <person name="Pils B."/>
            <person name="Prigge M."/>
            <person name="Rensing S.A."/>
            <person name="Riano-Pachon D.M."/>
            <person name="Roberts A.W."/>
            <person name="Sato Y."/>
            <person name="Scheller H.V."/>
            <person name="Schulz B."/>
            <person name="Schulz C."/>
            <person name="Shakirov E.V."/>
            <person name="Shibagaki N."/>
            <person name="Shinohara N."/>
            <person name="Shippen D.E."/>
            <person name="Soerensen I."/>
            <person name="Sotooka R."/>
            <person name="Sugimoto N."/>
            <person name="Sugita M."/>
            <person name="Sumikawa N."/>
            <person name="Tanurdzic M."/>
            <person name="Theissen G."/>
            <person name="Ulvskov P."/>
            <person name="Wakazuki S."/>
            <person name="Weng J.K."/>
            <person name="Willats W.W."/>
            <person name="Wipf D."/>
            <person name="Wolf P.G."/>
            <person name="Yang L."/>
            <person name="Zimmer A.D."/>
            <person name="Zhu Q."/>
            <person name="Mitros T."/>
            <person name="Hellsten U."/>
            <person name="Loque D."/>
            <person name="Otillar R."/>
            <person name="Salamov A."/>
            <person name="Schmutz J."/>
            <person name="Shapiro H."/>
            <person name="Lindquist E."/>
            <person name="Lucas S."/>
            <person name="Rokhsar D."/>
            <person name="Grigoriev I.V."/>
        </authorList>
    </citation>
    <scope>NUCLEOTIDE SEQUENCE [LARGE SCALE GENOMIC DNA]</scope>
</reference>
<evidence type="ECO:0000256" key="1">
    <source>
        <dbReference type="SAM" id="MobiDB-lite"/>
    </source>
</evidence>